<protein>
    <submittedName>
        <fullName evidence="6">Snake venom vascular endothelial growth factor toxin barietin-like isoform X2</fullName>
    </submittedName>
</protein>
<dbReference type="RefSeq" id="XP_026051821.1">
    <property type="nucleotide sequence ID" value="XM_026196036.1"/>
</dbReference>
<feature type="domain" description="Platelet-derived growth factor (PDGF) family profile" evidence="4">
    <location>
        <begin position="15"/>
        <end position="114"/>
    </location>
</feature>
<keyword evidence="5" id="KW-1185">Reference proteome</keyword>
<dbReference type="PANTHER" id="PTHR12025:SF14">
    <property type="entry name" value="SNAKE VENOM VASCULAR ENDOTHELIAL GROWTH FACTOR TOXIN VR-1'-LIKE ISOFORM X1-RELATED"/>
    <property type="match status" value="1"/>
</dbReference>
<dbReference type="AlphaFoldDB" id="A0A6P6IVV2"/>
<keyword evidence="2" id="KW-1015">Disulfide bond</keyword>
<comment type="similarity">
    <text evidence="3">Belongs to the PDGF/VEGF growth factor family.</text>
</comment>
<reference evidence="6" key="1">
    <citation type="submission" date="2025-08" db="UniProtKB">
        <authorList>
            <consortium name="RefSeq"/>
        </authorList>
    </citation>
    <scope>IDENTIFICATION</scope>
    <source>
        <strain evidence="6">Wakin</strain>
        <tissue evidence="6">Muscle</tissue>
    </source>
</reference>
<dbReference type="SUPFAM" id="SSF57501">
    <property type="entry name" value="Cystine-knot cytokines"/>
    <property type="match status" value="1"/>
</dbReference>
<dbReference type="Gene3D" id="2.10.90.10">
    <property type="entry name" value="Cystine-knot cytokines"/>
    <property type="match status" value="1"/>
</dbReference>
<evidence type="ECO:0000313" key="5">
    <source>
        <dbReference type="Proteomes" id="UP000515129"/>
    </source>
</evidence>
<evidence type="ECO:0000256" key="2">
    <source>
        <dbReference type="ARBA" id="ARBA00023157"/>
    </source>
</evidence>
<gene>
    <name evidence="6" type="primary">LOC113038531</name>
</gene>
<dbReference type="Proteomes" id="UP000515129">
    <property type="component" value="Chromosome 21"/>
</dbReference>
<proteinExistence type="inferred from homology"/>
<dbReference type="GeneID" id="113038531"/>
<dbReference type="GO" id="GO:0045766">
    <property type="term" value="P:positive regulation of angiogenesis"/>
    <property type="evidence" value="ECO:0007669"/>
    <property type="project" value="TreeGrafter"/>
</dbReference>
<dbReference type="GO" id="GO:0005172">
    <property type="term" value="F:vascular endothelial growth factor receptor binding"/>
    <property type="evidence" value="ECO:0007669"/>
    <property type="project" value="TreeGrafter"/>
</dbReference>
<name>A0A6P6IVV2_CARAU</name>
<dbReference type="GO" id="GO:0005615">
    <property type="term" value="C:extracellular space"/>
    <property type="evidence" value="ECO:0007669"/>
    <property type="project" value="TreeGrafter"/>
</dbReference>
<dbReference type="GO" id="GO:0060754">
    <property type="term" value="P:positive regulation of mast cell chemotaxis"/>
    <property type="evidence" value="ECO:0007669"/>
    <property type="project" value="TreeGrafter"/>
</dbReference>
<dbReference type="GO" id="GO:0050930">
    <property type="term" value="P:induction of positive chemotaxis"/>
    <property type="evidence" value="ECO:0007669"/>
    <property type="project" value="TreeGrafter"/>
</dbReference>
<dbReference type="GO" id="GO:0042056">
    <property type="term" value="F:chemoattractant activity"/>
    <property type="evidence" value="ECO:0007669"/>
    <property type="project" value="TreeGrafter"/>
</dbReference>
<dbReference type="InterPro" id="IPR000072">
    <property type="entry name" value="PDGF/VEGF_dom"/>
</dbReference>
<dbReference type="InterPro" id="IPR023581">
    <property type="entry name" value="PD_growth_factor_CS"/>
</dbReference>
<accession>A0A6P6IVV2</accession>
<dbReference type="PANTHER" id="PTHR12025">
    <property type="entry name" value="VASCULAR ENDOTHELIAL GROWTH FACTOR"/>
    <property type="match status" value="1"/>
</dbReference>
<dbReference type="GO" id="GO:0001666">
    <property type="term" value="P:response to hypoxia"/>
    <property type="evidence" value="ECO:0007669"/>
    <property type="project" value="TreeGrafter"/>
</dbReference>
<evidence type="ECO:0000256" key="3">
    <source>
        <dbReference type="RuleBase" id="RU003818"/>
    </source>
</evidence>
<keyword evidence="1 3" id="KW-0339">Growth factor</keyword>
<organism evidence="5 6">
    <name type="scientific">Carassius auratus</name>
    <name type="common">Goldfish</name>
    <dbReference type="NCBI Taxonomy" id="7957"/>
    <lineage>
        <taxon>Eukaryota</taxon>
        <taxon>Metazoa</taxon>
        <taxon>Chordata</taxon>
        <taxon>Craniata</taxon>
        <taxon>Vertebrata</taxon>
        <taxon>Euteleostomi</taxon>
        <taxon>Actinopterygii</taxon>
        <taxon>Neopterygii</taxon>
        <taxon>Teleostei</taxon>
        <taxon>Ostariophysi</taxon>
        <taxon>Cypriniformes</taxon>
        <taxon>Cyprinidae</taxon>
        <taxon>Cyprininae</taxon>
        <taxon>Carassius</taxon>
    </lineage>
</organism>
<dbReference type="GO" id="GO:0008083">
    <property type="term" value="F:growth factor activity"/>
    <property type="evidence" value="ECO:0007669"/>
    <property type="project" value="UniProtKB-KW"/>
</dbReference>
<dbReference type="PROSITE" id="PS00249">
    <property type="entry name" value="PDGF_1"/>
    <property type="match status" value="1"/>
</dbReference>
<dbReference type="PROSITE" id="PS50278">
    <property type="entry name" value="PDGF_2"/>
    <property type="match status" value="1"/>
</dbReference>
<dbReference type="GO" id="GO:0016020">
    <property type="term" value="C:membrane"/>
    <property type="evidence" value="ECO:0007669"/>
    <property type="project" value="InterPro"/>
</dbReference>
<evidence type="ECO:0000313" key="6">
    <source>
        <dbReference type="RefSeq" id="XP_026051821.1"/>
    </source>
</evidence>
<dbReference type="InterPro" id="IPR050507">
    <property type="entry name" value="PDGF/VEGF_growth_factor"/>
</dbReference>
<dbReference type="Pfam" id="PF00341">
    <property type="entry name" value="PDGF"/>
    <property type="match status" value="1"/>
</dbReference>
<dbReference type="SMART" id="SM00141">
    <property type="entry name" value="PDGF"/>
    <property type="match status" value="1"/>
</dbReference>
<sequence length="115" mass="12959">MCRLIISHPRNIGNESVTARNIYAESLCQPRKTLVEVEHEFPEAAVRRVIPSCVVLQRCGGCCSDEAMTCVSVSTHIKVMQLKQVTRNVRGDSAEMIELPFVEHSQCECRLRSEL</sequence>
<dbReference type="InterPro" id="IPR029034">
    <property type="entry name" value="Cystine-knot_cytokine"/>
</dbReference>
<dbReference type="GO" id="GO:0048010">
    <property type="term" value="P:vascular endothelial growth factor receptor signaling pathway"/>
    <property type="evidence" value="ECO:0007669"/>
    <property type="project" value="TreeGrafter"/>
</dbReference>
<dbReference type="GO" id="GO:0002040">
    <property type="term" value="P:sprouting angiogenesis"/>
    <property type="evidence" value="ECO:0007669"/>
    <property type="project" value="TreeGrafter"/>
</dbReference>
<evidence type="ECO:0000256" key="1">
    <source>
        <dbReference type="ARBA" id="ARBA00023030"/>
    </source>
</evidence>
<dbReference type="GO" id="GO:0038084">
    <property type="term" value="P:vascular endothelial growth factor signaling pathway"/>
    <property type="evidence" value="ECO:0007669"/>
    <property type="project" value="TreeGrafter"/>
</dbReference>
<dbReference type="GO" id="GO:0001938">
    <property type="term" value="P:positive regulation of endothelial cell proliferation"/>
    <property type="evidence" value="ECO:0007669"/>
    <property type="project" value="TreeGrafter"/>
</dbReference>
<evidence type="ECO:0000259" key="4">
    <source>
        <dbReference type="PROSITE" id="PS50278"/>
    </source>
</evidence>